<dbReference type="InterPro" id="IPR001870">
    <property type="entry name" value="B30.2/SPRY"/>
</dbReference>
<dbReference type="Pfam" id="PF25576">
    <property type="entry name" value="TPR_RNF123"/>
    <property type="match status" value="1"/>
</dbReference>
<dbReference type="Pfam" id="PF00622">
    <property type="entry name" value="SPRY"/>
    <property type="match status" value="1"/>
</dbReference>
<dbReference type="InterPro" id="IPR003613">
    <property type="entry name" value="Ubox_domain"/>
</dbReference>
<keyword evidence="3" id="KW-0862">Zinc</keyword>
<evidence type="ECO:0000313" key="6">
    <source>
        <dbReference type="EnsemblProtists" id="EKX38335"/>
    </source>
</evidence>
<organism evidence="5">
    <name type="scientific">Guillardia theta (strain CCMP2712)</name>
    <name type="common">Cryptophyte</name>
    <dbReference type="NCBI Taxonomy" id="905079"/>
    <lineage>
        <taxon>Eukaryota</taxon>
        <taxon>Cryptophyceae</taxon>
        <taxon>Pyrenomonadales</taxon>
        <taxon>Geminigeraceae</taxon>
        <taxon>Guillardia</taxon>
    </lineage>
</organism>
<keyword evidence="7" id="KW-1185">Reference proteome</keyword>
<dbReference type="InterPro" id="IPR013320">
    <property type="entry name" value="ConA-like_dom_sf"/>
</dbReference>
<dbReference type="GO" id="GO:0051603">
    <property type="term" value="P:proteolysis involved in protein catabolic process"/>
    <property type="evidence" value="ECO:0007669"/>
    <property type="project" value="TreeGrafter"/>
</dbReference>
<dbReference type="EnsemblProtists" id="EKX38335">
    <property type="protein sequence ID" value="EKX38335"/>
    <property type="gene ID" value="GUITHDRAFT_115482"/>
</dbReference>
<dbReference type="STRING" id="905079.L1IR91"/>
<keyword evidence="2" id="KW-0863">Zinc-finger</keyword>
<reference evidence="5 7" key="1">
    <citation type="journal article" date="2012" name="Nature">
        <title>Algal genomes reveal evolutionary mosaicism and the fate of nucleomorphs.</title>
        <authorList>
            <consortium name="DOE Joint Genome Institute"/>
            <person name="Curtis B.A."/>
            <person name="Tanifuji G."/>
            <person name="Burki F."/>
            <person name="Gruber A."/>
            <person name="Irimia M."/>
            <person name="Maruyama S."/>
            <person name="Arias M.C."/>
            <person name="Ball S.G."/>
            <person name="Gile G.H."/>
            <person name="Hirakawa Y."/>
            <person name="Hopkins J.F."/>
            <person name="Kuo A."/>
            <person name="Rensing S.A."/>
            <person name="Schmutz J."/>
            <person name="Symeonidi A."/>
            <person name="Elias M."/>
            <person name="Eveleigh R.J."/>
            <person name="Herman E.K."/>
            <person name="Klute M.J."/>
            <person name="Nakayama T."/>
            <person name="Obornik M."/>
            <person name="Reyes-Prieto A."/>
            <person name="Armbrust E.V."/>
            <person name="Aves S.J."/>
            <person name="Beiko R.G."/>
            <person name="Coutinho P."/>
            <person name="Dacks J.B."/>
            <person name="Durnford D.G."/>
            <person name="Fast N.M."/>
            <person name="Green B.R."/>
            <person name="Grisdale C.J."/>
            <person name="Hempel F."/>
            <person name="Henrissat B."/>
            <person name="Hoppner M.P."/>
            <person name="Ishida K."/>
            <person name="Kim E."/>
            <person name="Koreny L."/>
            <person name="Kroth P.G."/>
            <person name="Liu Y."/>
            <person name="Malik S.B."/>
            <person name="Maier U.G."/>
            <person name="McRose D."/>
            <person name="Mock T."/>
            <person name="Neilson J.A."/>
            <person name="Onodera N.T."/>
            <person name="Poole A.M."/>
            <person name="Pritham E.J."/>
            <person name="Richards T.A."/>
            <person name="Rocap G."/>
            <person name="Roy S.W."/>
            <person name="Sarai C."/>
            <person name="Schaack S."/>
            <person name="Shirato S."/>
            <person name="Slamovits C.H."/>
            <person name="Spencer D.F."/>
            <person name="Suzuki S."/>
            <person name="Worden A.Z."/>
            <person name="Zauner S."/>
            <person name="Barry K."/>
            <person name="Bell C."/>
            <person name="Bharti A.K."/>
            <person name="Crow J.A."/>
            <person name="Grimwood J."/>
            <person name="Kramer R."/>
            <person name="Lindquist E."/>
            <person name="Lucas S."/>
            <person name="Salamov A."/>
            <person name="McFadden G.I."/>
            <person name="Lane C.E."/>
            <person name="Keeling P.J."/>
            <person name="Gray M.W."/>
            <person name="Grigoriev I.V."/>
            <person name="Archibald J.M."/>
        </authorList>
    </citation>
    <scope>NUCLEOTIDE SEQUENCE</scope>
    <source>
        <strain evidence="5 7">CCMP2712</strain>
    </source>
</reference>
<dbReference type="KEGG" id="gtt:GUITHDRAFT_115482"/>
<keyword evidence="1" id="KW-0479">Metal-binding</keyword>
<dbReference type="OrthoDB" id="258495at2759"/>
<protein>
    <recommendedName>
        <fullName evidence="4">B30.2/SPRY domain-containing protein</fullName>
    </recommendedName>
</protein>
<sequence length="1163" mass="131125">MVTIDQTRTFVRRDVESLFLRSHLDTLEATDDGLDGEITEFADLETLIDRKLLQIASSCQEEEEEEKVGTNELYIHSTVYGGSLRTSHRGSVLESHDDFVSAKVKSSVSQGSWMYEVTLHTGGLSQIGWATSRCRFTSMIGVGDTQGSIAYDGHRTFRWNNKSFAQYGLPWACGDVVGCCIDLDAGVASFTLNGVNLGTAFTSLRRTCYSPAVSVAYGEKISVNLGSSPFQFPQAGFRALCRQPRTSLQQQHDYIWRSSMKFALRSMNPASCFTSAQEACATLYEDASDDVEDSSRSRRLWRAGSSPSDMSVLFMHLLLSKIFSGKLDSHHITFSVRRYLFKHLVALCAREPNGLGAAAYVIGLMSVLLSPQDSRVLWPSLLEVCAEQARYSSLRWGTAGGVQGDRPLEVTEAQTCEFSLAILYILLRNRITREVLMGHVESLCANLEDAMSYREFSETSLEHLPPSKILFQLMTDEVHKLEVTWKEIFELIPQSIRSRWMLSLVARNRQAEASVVPPGVTRTFLSVNTFFIFLARSLDQLDQTSWTDKLYRLVNFSDKNAFYLYGNIHVDVSLLGGTVQYVTRTYGSNDDVDVEEDEVVLEFRRVLLYFMFRIQSKLQQALCSHPLFCGSDVGVINPVFMEAQDQDTMNHKKSIVCCTTTFSPRNSLLILRFFNLLIDALNSLIQTRRSSLYFVPEGLLLATLSLMIALAKVQGKQFFKRQGGAVETVIRILVECISDRMIINPDVKASILAAMSLVMKHSADLELFQTDMDGRAECPGEKSRTSLKFELFRSLLESFDDKNWVPTLRILREVWEGTAMSQRLKTSSFANHHDKSTTLGFGHDSCSSLTRSFVHVASKADHLETWQNVIDRIVTKLNWSISEATGTVNEIRNSNARMLLQSSYIEPENRVLEALEIQNLTLQKMRKIEVMSELSRDLLLALEFSCNFFPHVVSSLSDVMLQRVVDSLLHFLSFVDNECTMFQMQSLNNVPVLQERDFKSLRQSDFLLPVLGSISALLFNQTTFKSSQVLDLDSVSQRNLLAIVTSAAFVSSRFDRLCKLSWIKEDKSILGIARHKHVAYSKQAVAYVGDLSKIIQDTLCRGSKTSSIVHVETVDRRTILQHLHVSGALDDPFSRTPLNESMLVPNESLRKEIESWLMSHGRR</sequence>
<dbReference type="SUPFAM" id="SSF49899">
    <property type="entry name" value="Concanavalin A-like lectins/glucanases"/>
    <property type="match status" value="1"/>
</dbReference>
<dbReference type="GO" id="GO:0004842">
    <property type="term" value="F:ubiquitin-protein transferase activity"/>
    <property type="evidence" value="ECO:0007669"/>
    <property type="project" value="InterPro"/>
</dbReference>
<dbReference type="SMART" id="SM00449">
    <property type="entry name" value="SPRY"/>
    <property type="match status" value="1"/>
</dbReference>
<dbReference type="InterPro" id="IPR003877">
    <property type="entry name" value="SPRY_dom"/>
</dbReference>
<evidence type="ECO:0000313" key="5">
    <source>
        <dbReference type="EMBL" id="EKX38335.1"/>
    </source>
</evidence>
<dbReference type="HOGENOM" id="CLU_275027_0_0_1"/>
<dbReference type="PANTHER" id="PTHR13363">
    <property type="entry name" value="RING FINGER AND SRY DOMAIN-CONTAINING"/>
    <property type="match status" value="1"/>
</dbReference>
<dbReference type="Gene3D" id="2.60.120.920">
    <property type="match status" value="1"/>
</dbReference>
<dbReference type="InterPro" id="IPR057987">
    <property type="entry name" value="TPR_RNF123/RKP"/>
</dbReference>
<accession>L1IR91</accession>
<dbReference type="EMBL" id="JH993049">
    <property type="protein sequence ID" value="EKX38335.1"/>
    <property type="molecule type" value="Genomic_DNA"/>
</dbReference>
<name>L1IR91_GUITC</name>
<dbReference type="PaxDb" id="55529-EKX38335"/>
<dbReference type="InterPro" id="IPR043136">
    <property type="entry name" value="B30.2/SPRY_sf"/>
</dbReference>
<reference evidence="7" key="2">
    <citation type="submission" date="2012-11" db="EMBL/GenBank/DDBJ databases">
        <authorList>
            <person name="Kuo A."/>
            <person name="Curtis B.A."/>
            <person name="Tanifuji G."/>
            <person name="Burki F."/>
            <person name="Gruber A."/>
            <person name="Irimia M."/>
            <person name="Maruyama S."/>
            <person name="Arias M.C."/>
            <person name="Ball S.G."/>
            <person name="Gile G.H."/>
            <person name="Hirakawa Y."/>
            <person name="Hopkins J.F."/>
            <person name="Rensing S.A."/>
            <person name="Schmutz J."/>
            <person name="Symeonidi A."/>
            <person name="Elias M."/>
            <person name="Eveleigh R.J."/>
            <person name="Herman E.K."/>
            <person name="Klute M.J."/>
            <person name="Nakayama T."/>
            <person name="Obornik M."/>
            <person name="Reyes-Prieto A."/>
            <person name="Armbrust E.V."/>
            <person name="Aves S.J."/>
            <person name="Beiko R.G."/>
            <person name="Coutinho P."/>
            <person name="Dacks J.B."/>
            <person name="Durnford D.G."/>
            <person name="Fast N.M."/>
            <person name="Green B.R."/>
            <person name="Grisdale C."/>
            <person name="Hempe F."/>
            <person name="Henrissat B."/>
            <person name="Hoppner M.P."/>
            <person name="Ishida K.-I."/>
            <person name="Kim E."/>
            <person name="Koreny L."/>
            <person name="Kroth P.G."/>
            <person name="Liu Y."/>
            <person name="Malik S.-B."/>
            <person name="Maier U.G."/>
            <person name="McRose D."/>
            <person name="Mock T."/>
            <person name="Neilson J.A."/>
            <person name="Onodera N.T."/>
            <person name="Poole A.M."/>
            <person name="Pritham E.J."/>
            <person name="Richards T.A."/>
            <person name="Rocap G."/>
            <person name="Roy S.W."/>
            <person name="Sarai C."/>
            <person name="Schaack S."/>
            <person name="Shirato S."/>
            <person name="Slamovits C.H."/>
            <person name="Spencer D.F."/>
            <person name="Suzuki S."/>
            <person name="Worden A.Z."/>
            <person name="Zauner S."/>
            <person name="Barry K."/>
            <person name="Bell C."/>
            <person name="Bharti A.K."/>
            <person name="Crow J.A."/>
            <person name="Grimwood J."/>
            <person name="Kramer R."/>
            <person name="Lindquist E."/>
            <person name="Lucas S."/>
            <person name="Salamov A."/>
            <person name="McFadden G.I."/>
            <person name="Lane C.E."/>
            <person name="Keeling P.J."/>
            <person name="Gray M.W."/>
            <person name="Grigoriev I.V."/>
            <person name="Archibald J.M."/>
        </authorList>
    </citation>
    <scope>NUCLEOTIDE SEQUENCE</scope>
    <source>
        <strain evidence="7">CCMP2712</strain>
    </source>
</reference>
<dbReference type="RefSeq" id="XP_005825315.1">
    <property type="nucleotide sequence ID" value="XM_005825258.1"/>
</dbReference>
<dbReference type="InterPro" id="IPR045129">
    <property type="entry name" value="RNF123/RKP/RSPRY1"/>
</dbReference>
<dbReference type="GO" id="GO:0008270">
    <property type="term" value="F:zinc ion binding"/>
    <property type="evidence" value="ECO:0007669"/>
    <property type="project" value="UniProtKB-KW"/>
</dbReference>
<dbReference type="GO" id="GO:0016567">
    <property type="term" value="P:protein ubiquitination"/>
    <property type="evidence" value="ECO:0007669"/>
    <property type="project" value="InterPro"/>
</dbReference>
<gene>
    <name evidence="5" type="ORF">GUITHDRAFT_115482</name>
</gene>
<proteinExistence type="predicted"/>
<dbReference type="InterPro" id="IPR013083">
    <property type="entry name" value="Znf_RING/FYVE/PHD"/>
</dbReference>
<dbReference type="SUPFAM" id="SSF57850">
    <property type="entry name" value="RING/U-box"/>
    <property type="match status" value="1"/>
</dbReference>
<dbReference type="Gene3D" id="3.30.40.10">
    <property type="entry name" value="Zinc/RING finger domain, C3HC4 (zinc finger)"/>
    <property type="match status" value="1"/>
</dbReference>
<dbReference type="GeneID" id="17295140"/>
<evidence type="ECO:0000313" key="7">
    <source>
        <dbReference type="Proteomes" id="UP000011087"/>
    </source>
</evidence>
<reference evidence="6" key="3">
    <citation type="submission" date="2015-06" db="UniProtKB">
        <authorList>
            <consortium name="EnsemblProtists"/>
        </authorList>
    </citation>
    <scope>IDENTIFICATION</scope>
</reference>
<dbReference type="PROSITE" id="PS50188">
    <property type="entry name" value="B302_SPRY"/>
    <property type="match status" value="1"/>
</dbReference>
<dbReference type="AlphaFoldDB" id="L1IR91"/>
<feature type="domain" description="B30.2/SPRY" evidence="4">
    <location>
        <begin position="35"/>
        <end position="230"/>
    </location>
</feature>
<dbReference type="PANTHER" id="PTHR13363:SF5">
    <property type="entry name" value="E3 UBIQUITIN-PROTEIN LIGASE RNF123"/>
    <property type="match status" value="1"/>
</dbReference>
<evidence type="ECO:0000259" key="4">
    <source>
        <dbReference type="PROSITE" id="PS50188"/>
    </source>
</evidence>
<dbReference type="Proteomes" id="UP000011087">
    <property type="component" value="Unassembled WGS sequence"/>
</dbReference>
<dbReference type="GO" id="GO:0005737">
    <property type="term" value="C:cytoplasm"/>
    <property type="evidence" value="ECO:0007669"/>
    <property type="project" value="TreeGrafter"/>
</dbReference>
<evidence type="ECO:0000256" key="1">
    <source>
        <dbReference type="ARBA" id="ARBA00022723"/>
    </source>
</evidence>
<evidence type="ECO:0000256" key="3">
    <source>
        <dbReference type="ARBA" id="ARBA00022833"/>
    </source>
</evidence>
<dbReference type="eggNOG" id="KOG2242">
    <property type="taxonomic scope" value="Eukaryota"/>
</dbReference>
<evidence type="ECO:0000256" key="2">
    <source>
        <dbReference type="ARBA" id="ARBA00022771"/>
    </source>
</evidence>
<dbReference type="Pfam" id="PF04564">
    <property type="entry name" value="U-box"/>
    <property type="match status" value="1"/>
</dbReference>